<feature type="compositionally biased region" description="Low complexity" evidence="2">
    <location>
        <begin position="433"/>
        <end position="450"/>
    </location>
</feature>
<feature type="region of interest" description="Disordered" evidence="2">
    <location>
        <begin position="68"/>
        <end position="99"/>
    </location>
</feature>
<feature type="compositionally biased region" description="Low complexity" evidence="2">
    <location>
        <begin position="1042"/>
        <end position="1058"/>
    </location>
</feature>
<feature type="compositionally biased region" description="Low complexity" evidence="2">
    <location>
        <begin position="273"/>
        <end position="282"/>
    </location>
</feature>
<comment type="caution">
    <text evidence="3">The sequence shown here is derived from an EMBL/GenBank/DDBJ whole genome shotgun (WGS) entry which is preliminary data.</text>
</comment>
<feature type="compositionally biased region" description="Low complexity" evidence="2">
    <location>
        <begin position="256"/>
        <end position="265"/>
    </location>
</feature>
<feature type="region of interest" description="Disordered" evidence="2">
    <location>
        <begin position="432"/>
        <end position="462"/>
    </location>
</feature>
<dbReference type="Gene3D" id="1.10.287.1490">
    <property type="match status" value="1"/>
</dbReference>
<protein>
    <submittedName>
        <fullName evidence="3">Uncharacterized protein</fullName>
    </submittedName>
</protein>
<feature type="region of interest" description="Disordered" evidence="2">
    <location>
        <begin position="1160"/>
        <end position="1222"/>
    </location>
</feature>
<evidence type="ECO:0000313" key="4">
    <source>
        <dbReference type="Proteomes" id="UP001142393"/>
    </source>
</evidence>
<feature type="compositionally biased region" description="Low complexity" evidence="2">
    <location>
        <begin position="999"/>
        <end position="1032"/>
    </location>
</feature>
<gene>
    <name evidence="3" type="ORF">DFH05DRAFT_1460720</name>
</gene>
<feature type="coiled-coil region" evidence="1">
    <location>
        <begin position="462"/>
        <end position="584"/>
    </location>
</feature>
<keyword evidence="4" id="KW-1185">Reference proteome</keyword>
<feature type="compositionally biased region" description="Low complexity" evidence="2">
    <location>
        <begin position="1195"/>
        <end position="1209"/>
    </location>
</feature>
<organism evidence="3 4">
    <name type="scientific">Lentinula detonsa</name>
    <dbReference type="NCBI Taxonomy" id="2804962"/>
    <lineage>
        <taxon>Eukaryota</taxon>
        <taxon>Fungi</taxon>
        <taxon>Dikarya</taxon>
        <taxon>Basidiomycota</taxon>
        <taxon>Agaricomycotina</taxon>
        <taxon>Agaricomycetes</taxon>
        <taxon>Agaricomycetidae</taxon>
        <taxon>Agaricales</taxon>
        <taxon>Marasmiineae</taxon>
        <taxon>Omphalotaceae</taxon>
        <taxon>Lentinula</taxon>
    </lineage>
</organism>
<dbReference type="Proteomes" id="UP001142393">
    <property type="component" value="Unassembled WGS sequence"/>
</dbReference>
<feature type="compositionally biased region" description="Low complexity" evidence="2">
    <location>
        <begin position="1070"/>
        <end position="1086"/>
    </location>
</feature>
<feature type="compositionally biased region" description="Polar residues" evidence="2">
    <location>
        <begin position="727"/>
        <end position="740"/>
    </location>
</feature>
<feature type="region of interest" description="Disordered" evidence="2">
    <location>
        <begin position="327"/>
        <end position="358"/>
    </location>
</feature>
<accession>A0A9W8NYP7</accession>
<feature type="compositionally biased region" description="Low complexity" evidence="2">
    <location>
        <begin position="1164"/>
        <end position="1184"/>
    </location>
</feature>
<feature type="compositionally biased region" description="Acidic residues" evidence="2">
    <location>
        <begin position="882"/>
        <end position="903"/>
    </location>
</feature>
<feature type="compositionally biased region" description="Polar residues" evidence="2">
    <location>
        <begin position="68"/>
        <end position="78"/>
    </location>
</feature>
<evidence type="ECO:0000313" key="3">
    <source>
        <dbReference type="EMBL" id="KAJ3743472.1"/>
    </source>
</evidence>
<proteinExistence type="predicted"/>
<feature type="compositionally biased region" description="Polar residues" evidence="2">
    <location>
        <begin position="162"/>
        <end position="177"/>
    </location>
</feature>
<feature type="region of interest" description="Disordered" evidence="2">
    <location>
        <begin position="882"/>
        <end position="940"/>
    </location>
</feature>
<dbReference type="EMBL" id="JANVFU010000008">
    <property type="protein sequence ID" value="KAJ3743472.1"/>
    <property type="molecule type" value="Genomic_DNA"/>
</dbReference>
<name>A0A9W8NYP7_9AGAR</name>
<feature type="region of interest" description="Disordered" evidence="2">
    <location>
        <begin position="231"/>
        <end position="285"/>
    </location>
</feature>
<feature type="region of interest" description="Disordered" evidence="2">
    <location>
        <begin position="992"/>
        <end position="1096"/>
    </location>
</feature>
<evidence type="ECO:0000256" key="2">
    <source>
        <dbReference type="SAM" id="MobiDB-lite"/>
    </source>
</evidence>
<feature type="region of interest" description="Disordered" evidence="2">
    <location>
        <begin position="702"/>
        <end position="758"/>
    </location>
</feature>
<sequence>MQTIDTAKDDIAAQLRFESFKLGKPLPASMSLKQQHSHSRSHSRNASISSVASLPLTASKSTNSYDFSVLPTTNSMPALSSKRNSHHRRRSSVSTRHESAEIMGLPDLPASSSEDNITEKDSVRRRALWALEGKQDDASYSKVEIPELSSNEDEKKMFDFSSKSFTAPSNPGYSTLMSSKRDSFKPSSSKDQLHTLVEEEEEEEDWDVEKTSLQGLTPVSPSNDVKLPITPAATPDSTFTKHTVSRSRPATLTLRPLSLTSEGLPTPSPTPSSRPGLRSLSLVPNDEPTIADNHVAKRNSFKDASHTPHIRARPVNLQISTSYVSVDDTSRPIPTRRSSISYKSSSSTAAGLPTPEMTPTFAERRYSHSSLGSTASVSSLNANSDEDFLQSNGFTSRHRPLSVSEQHFLFKSHNALLSRIQDLEKALSVRRTSMSSLPGSRPVSSSFSVADSEDMSVSSEPSDEMLRLVADLKAERDELKRDVDGWRVRVGDLEKQIGLLGKRVEGERREAWVARSRVNLLEAEKNAFEKELGQAKNEMKTLEEEKIDEISRLKAMIRDLETDKQRTAQENACLSEECERWKVEVDRLRPMERAVINPTVPTSYDAEHAQSAWRRNLHYDSVDSLESSTDVDFGSFDSDNGFGYPLKAVVEEHEEDISIHDSQIPEDHVEEDYMSEEDNGLAGYEDEEEEDFTFQSFVSSSSFGSVHEAPKPRSMGHLLMDVPMPASRSSTLSSDPGSNTPSSLTPDSRSPSSSPVPFAPSSMEAFKFPRTQNAAAPVHRSVGSLSKMWTFPKTQCASTPNASGNDVDKFFNCLEDPETDSTGSRSPVSPSIYTYEHNRDLFAKGLEAFNDDEMMPFVLPSNIIGTVVEEQESPRSLPVVIEEEEGDDDDEQTRVDDEDDDMFGDIGGIKITFTPAVDDDDYPSPHIEDSDEDTDEDEKDADGFADQVCTVNIPNTATEPSSQLRLVLNRKPVPVLDLFEDKNEDEAEVPFSFGRPLRSSTPPHTSVVSTPPRANSRISSPSPSSIPRPNSSFNLSSNAAESSPTISPSRLPIRSSSSFVTPPTKRGGAIPSSFIPQPISSSPSPIRKGPSVRDRPPLVSFIRQPIRRSLMVTNSTSSTSRAGHDNSNGSAIQSSFNYINSSFGGPIITNDIPRFSSNRSAANSDHSFFTSSSSSNSQSYPGPSKTDTDGLNGPTSVSTLTSTSTSTNSPQSAISTQESTFPSSFSSSSLSSIMTSPKLSLQTIAGFIPRPWSSSVLNPDQDNGLHTVESSATPAAARFRPYVSKQKQLERLRLRLQREGPSERHFSIDACQKCDGAVVYL</sequence>
<feature type="compositionally biased region" description="Acidic residues" evidence="2">
    <location>
        <begin position="929"/>
        <end position="940"/>
    </location>
</feature>
<feature type="compositionally biased region" description="Low complexity" evidence="2">
    <location>
        <begin position="741"/>
        <end position="758"/>
    </location>
</feature>
<feature type="compositionally biased region" description="Polar residues" evidence="2">
    <location>
        <begin position="235"/>
        <end position="250"/>
    </location>
</feature>
<feature type="region of interest" description="Disordered" evidence="2">
    <location>
        <begin position="162"/>
        <end position="192"/>
    </location>
</feature>
<feature type="region of interest" description="Disordered" evidence="2">
    <location>
        <begin position="28"/>
        <end position="48"/>
    </location>
</feature>
<feature type="compositionally biased region" description="Low complexity" evidence="2">
    <location>
        <begin position="331"/>
        <end position="347"/>
    </location>
</feature>
<keyword evidence="1" id="KW-0175">Coiled coil</keyword>
<evidence type="ECO:0000256" key="1">
    <source>
        <dbReference type="SAM" id="Coils"/>
    </source>
</evidence>
<reference evidence="3 4" key="1">
    <citation type="journal article" date="2023" name="Proc. Natl. Acad. Sci. U.S.A.">
        <title>A global phylogenomic analysis of the shiitake genus Lentinula.</title>
        <authorList>
            <person name="Sierra-Patev S."/>
            <person name="Min B."/>
            <person name="Naranjo-Ortiz M."/>
            <person name="Looney B."/>
            <person name="Konkel Z."/>
            <person name="Slot J.C."/>
            <person name="Sakamoto Y."/>
            <person name="Steenwyk J.L."/>
            <person name="Rokas A."/>
            <person name="Carro J."/>
            <person name="Camarero S."/>
            <person name="Ferreira P."/>
            <person name="Molpeceres G."/>
            <person name="Ruiz-Duenas F.J."/>
            <person name="Serrano A."/>
            <person name="Henrissat B."/>
            <person name="Drula E."/>
            <person name="Hughes K.W."/>
            <person name="Mata J.L."/>
            <person name="Ishikawa N.K."/>
            <person name="Vargas-Isla R."/>
            <person name="Ushijima S."/>
            <person name="Smith C.A."/>
            <person name="Donoghue J."/>
            <person name="Ahrendt S."/>
            <person name="Andreopoulos W."/>
            <person name="He G."/>
            <person name="LaButti K."/>
            <person name="Lipzen A."/>
            <person name="Ng V."/>
            <person name="Riley R."/>
            <person name="Sandor L."/>
            <person name="Barry K."/>
            <person name="Martinez A.T."/>
            <person name="Xiao Y."/>
            <person name="Gibbons J.G."/>
            <person name="Terashima K."/>
            <person name="Grigoriev I.V."/>
            <person name="Hibbett D."/>
        </authorList>
    </citation>
    <scope>NUCLEOTIDE SEQUENCE [LARGE SCALE GENOMIC DNA]</scope>
    <source>
        <strain evidence="3 4">TFB7810</strain>
    </source>
</reference>